<reference evidence="1 2" key="1">
    <citation type="journal article" date="2019" name="Int. J. Syst. Evol. Microbiol.">
        <title>The Global Catalogue of Microorganisms (GCM) 10K type strain sequencing project: providing services to taxonomists for standard genome sequencing and annotation.</title>
        <authorList>
            <consortium name="The Broad Institute Genomics Platform"/>
            <consortium name="The Broad Institute Genome Sequencing Center for Infectious Disease"/>
            <person name="Wu L."/>
            <person name="Ma J."/>
        </authorList>
    </citation>
    <scope>NUCLEOTIDE SEQUENCE [LARGE SCALE GENOMIC DNA]</scope>
    <source>
        <strain evidence="1 2">JCM 15591</strain>
    </source>
</reference>
<evidence type="ECO:0000313" key="1">
    <source>
        <dbReference type="EMBL" id="GAA1748924.1"/>
    </source>
</evidence>
<dbReference type="Pfam" id="PF09612">
    <property type="entry name" value="HtrL_YibB"/>
    <property type="match status" value="1"/>
</dbReference>
<organism evidence="1 2">
    <name type="scientific">Nostocoides vanveenii</name>
    <dbReference type="NCBI Taxonomy" id="330835"/>
    <lineage>
        <taxon>Bacteria</taxon>
        <taxon>Bacillati</taxon>
        <taxon>Actinomycetota</taxon>
        <taxon>Actinomycetes</taxon>
        <taxon>Micrococcales</taxon>
        <taxon>Intrasporangiaceae</taxon>
        <taxon>Nostocoides</taxon>
    </lineage>
</organism>
<dbReference type="RefSeq" id="WP_344062101.1">
    <property type="nucleotide sequence ID" value="NZ_BAAAPN010000017.1"/>
</dbReference>
<proteinExistence type="predicted"/>
<accession>A0ABN2K5U2</accession>
<keyword evidence="2" id="KW-1185">Reference proteome</keyword>
<dbReference type="Proteomes" id="UP001501475">
    <property type="component" value="Unassembled WGS sequence"/>
</dbReference>
<dbReference type="InterPro" id="IPR011735">
    <property type="entry name" value="WlaTC/HtrL_glycosyltransf"/>
</dbReference>
<protein>
    <submittedName>
        <fullName evidence="1">Protein YibB</fullName>
    </submittedName>
</protein>
<comment type="caution">
    <text evidence="1">The sequence shown here is derived from an EMBL/GenBank/DDBJ whole genome shotgun (WGS) entry which is preliminary data.</text>
</comment>
<name>A0ABN2K5U2_9MICO</name>
<sequence length="306" mass="36003">MHQVTIVTAFFDIGRENFRTLPRSSEVYFEHFHFWARIQNPLVVYTSRQFRERILEIRSEFGLGDLTKVFVIDDPFAIQPEIFARMSEVSRDHWFRDFRLLPHATSGIAEYSYLMLLKSWFVSNAVSRGVTTETAAWIDFGFNHGGVAYPHTEEFDFAWRCEKDEYDKVVLFSMDEYDDRPIFEIVRRLSDCLMGAQIIIPSRRASELWDVNRESMQTLLRVGLIDDDQLIQMMSLRARPELFEVRRSEWFRPLKDVSGAALTLTAPQEPAIPLRPVRTLVRWSRRQRRALQSSARLYVNLVKGRP</sequence>
<evidence type="ECO:0000313" key="2">
    <source>
        <dbReference type="Proteomes" id="UP001501475"/>
    </source>
</evidence>
<dbReference type="EMBL" id="BAAAPN010000017">
    <property type="protein sequence ID" value="GAA1748924.1"/>
    <property type="molecule type" value="Genomic_DNA"/>
</dbReference>
<gene>
    <name evidence="1" type="primary">yibB</name>
    <name evidence="1" type="ORF">GCM10009810_06780</name>
</gene>